<organism evidence="3 4">
    <name type="scientific">Helobdella robusta</name>
    <name type="common">Californian leech</name>
    <dbReference type="NCBI Taxonomy" id="6412"/>
    <lineage>
        <taxon>Eukaryota</taxon>
        <taxon>Metazoa</taxon>
        <taxon>Spiralia</taxon>
        <taxon>Lophotrochozoa</taxon>
        <taxon>Annelida</taxon>
        <taxon>Clitellata</taxon>
        <taxon>Hirudinea</taxon>
        <taxon>Rhynchobdellida</taxon>
        <taxon>Glossiphoniidae</taxon>
        <taxon>Helobdella</taxon>
    </lineage>
</organism>
<dbReference type="HOGENOM" id="CLU_2032367_0_0_1"/>
<feature type="domain" description="Dynein heavy chain C-terminal" evidence="1">
    <location>
        <begin position="1"/>
        <end position="72"/>
    </location>
</feature>
<dbReference type="OrthoDB" id="10251809at2759"/>
<dbReference type="eggNOG" id="KOG3595">
    <property type="taxonomic scope" value="Eukaryota"/>
</dbReference>
<dbReference type="InterPro" id="IPR043160">
    <property type="entry name" value="Dynein_C_barrel"/>
</dbReference>
<evidence type="ECO:0000313" key="4">
    <source>
        <dbReference type="Proteomes" id="UP000015101"/>
    </source>
</evidence>
<dbReference type="Pfam" id="PF18199">
    <property type="entry name" value="Dynein_C"/>
    <property type="match status" value="2"/>
</dbReference>
<dbReference type="EMBL" id="AMQM01010614">
    <property type="status" value="NOT_ANNOTATED_CDS"/>
    <property type="molecule type" value="Genomic_DNA"/>
</dbReference>
<proteinExistence type="predicted"/>
<dbReference type="EMBL" id="AMQM01010615">
    <property type="status" value="NOT_ANNOTATED_CDS"/>
    <property type="molecule type" value="Genomic_DNA"/>
</dbReference>
<dbReference type="GO" id="GO:0045505">
    <property type="term" value="F:dynein intermediate chain binding"/>
    <property type="evidence" value="ECO:0007669"/>
    <property type="project" value="InterPro"/>
</dbReference>
<dbReference type="AlphaFoldDB" id="T1G8M7"/>
<reference evidence="2 4" key="2">
    <citation type="journal article" date="2013" name="Nature">
        <title>Insights into bilaterian evolution from three spiralian genomes.</title>
        <authorList>
            <person name="Simakov O."/>
            <person name="Marletaz F."/>
            <person name="Cho S.J."/>
            <person name="Edsinger-Gonzales E."/>
            <person name="Havlak P."/>
            <person name="Hellsten U."/>
            <person name="Kuo D.H."/>
            <person name="Larsson T."/>
            <person name="Lv J."/>
            <person name="Arendt D."/>
            <person name="Savage R."/>
            <person name="Osoegawa K."/>
            <person name="de Jong P."/>
            <person name="Grimwood J."/>
            <person name="Chapman J.A."/>
            <person name="Shapiro H."/>
            <person name="Aerts A."/>
            <person name="Otillar R.P."/>
            <person name="Terry A.Y."/>
            <person name="Boore J.L."/>
            <person name="Grigoriev I.V."/>
            <person name="Lindberg D.R."/>
            <person name="Seaver E.C."/>
            <person name="Weisblat D.A."/>
            <person name="Putnam N.H."/>
            <person name="Rokhsar D.S."/>
        </authorList>
    </citation>
    <scope>NUCLEOTIDE SEQUENCE</scope>
</reference>
<dbReference type="PANTHER" id="PTHR22878:SF70">
    <property type="entry name" value="DYNEIN HEAVY CHAIN 2, AXONEMAL"/>
    <property type="match status" value="1"/>
</dbReference>
<feature type="domain" description="Dynein heavy chain C-terminal" evidence="1">
    <location>
        <begin position="73"/>
        <end position="118"/>
    </location>
</feature>
<reference evidence="3" key="3">
    <citation type="submission" date="2015-06" db="UniProtKB">
        <authorList>
            <consortium name="EnsemblMetazoa"/>
        </authorList>
    </citation>
    <scope>IDENTIFICATION</scope>
</reference>
<evidence type="ECO:0000313" key="2">
    <source>
        <dbReference type="EMBL" id="ESN89934.1"/>
    </source>
</evidence>
<reference evidence="4" key="1">
    <citation type="submission" date="2012-12" db="EMBL/GenBank/DDBJ databases">
        <authorList>
            <person name="Hellsten U."/>
            <person name="Grimwood J."/>
            <person name="Chapman J.A."/>
            <person name="Shapiro H."/>
            <person name="Aerts A."/>
            <person name="Otillar R.P."/>
            <person name="Terry A.Y."/>
            <person name="Boore J.L."/>
            <person name="Simakov O."/>
            <person name="Marletaz F."/>
            <person name="Cho S.-J."/>
            <person name="Edsinger-Gonzales E."/>
            <person name="Havlak P."/>
            <person name="Kuo D.-H."/>
            <person name="Larsson T."/>
            <person name="Lv J."/>
            <person name="Arendt D."/>
            <person name="Savage R."/>
            <person name="Osoegawa K."/>
            <person name="de Jong P."/>
            <person name="Lindberg D.R."/>
            <person name="Seaver E.C."/>
            <person name="Weisblat D.A."/>
            <person name="Putnam N.H."/>
            <person name="Grigoriev I.V."/>
            <person name="Rokhsar D.S."/>
        </authorList>
    </citation>
    <scope>NUCLEOTIDE SEQUENCE</scope>
</reference>
<dbReference type="EMBL" id="KB097790">
    <property type="protein sequence ID" value="ESN89934.1"/>
    <property type="molecule type" value="Genomic_DNA"/>
</dbReference>
<keyword evidence="4" id="KW-1185">Reference proteome</keyword>
<gene>
    <name evidence="3" type="primary">20217424</name>
    <name evidence="2" type="ORF">HELRODRAFT_92871</name>
</gene>
<dbReference type="CTD" id="20217424"/>
<dbReference type="GO" id="GO:0030286">
    <property type="term" value="C:dynein complex"/>
    <property type="evidence" value="ECO:0007669"/>
    <property type="project" value="InterPro"/>
</dbReference>
<dbReference type="Proteomes" id="UP000015101">
    <property type="component" value="Unassembled WGS sequence"/>
</dbReference>
<sequence>WASTAHSPKIFWFSGFIHPIAFLNAVLQTFSRNNGISMDLLSWDFSVMTVDDSNIVSAPKDGVLVKGLYLQGIYSTPCYYCPNREGLKDRISFVVAIDLKSGEKSPEHWAKRGTAVLMSLDS</sequence>
<dbReference type="InterPro" id="IPR041228">
    <property type="entry name" value="Dynein_C"/>
</dbReference>
<dbReference type="InterPro" id="IPR026983">
    <property type="entry name" value="DHC"/>
</dbReference>
<dbReference type="STRING" id="6412.T1G8M7"/>
<dbReference type="RefSeq" id="XP_009031967.1">
    <property type="nucleotide sequence ID" value="XM_009033719.1"/>
</dbReference>
<dbReference type="GeneID" id="20217424"/>
<protein>
    <recommendedName>
        <fullName evidence="1">Dynein heavy chain C-terminal domain-containing protein</fullName>
    </recommendedName>
</protein>
<dbReference type="GO" id="GO:0007018">
    <property type="term" value="P:microtubule-based movement"/>
    <property type="evidence" value="ECO:0007669"/>
    <property type="project" value="InterPro"/>
</dbReference>
<name>T1G8M7_HELRO</name>
<dbReference type="InParanoid" id="T1G8M7"/>
<evidence type="ECO:0000313" key="3">
    <source>
        <dbReference type="EnsemblMetazoa" id="HelroP92871"/>
    </source>
</evidence>
<evidence type="ECO:0000259" key="1">
    <source>
        <dbReference type="Pfam" id="PF18199"/>
    </source>
</evidence>
<dbReference type="PANTHER" id="PTHR22878">
    <property type="entry name" value="DYNEIN HEAVY CHAIN 6, AXONEMAL-LIKE-RELATED"/>
    <property type="match status" value="1"/>
</dbReference>
<dbReference type="GO" id="GO:0051959">
    <property type="term" value="F:dynein light intermediate chain binding"/>
    <property type="evidence" value="ECO:0007669"/>
    <property type="project" value="InterPro"/>
</dbReference>
<dbReference type="KEGG" id="hro:HELRODRAFT_92871"/>
<dbReference type="Gene3D" id="3.10.490.20">
    <property type="match status" value="2"/>
</dbReference>
<dbReference type="EnsemblMetazoa" id="HelroT92871">
    <property type="protein sequence ID" value="HelroP92871"/>
    <property type="gene ID" value="HelroG92871"/>
</dbReference>
<accession>T1G8M7</accession>